<dbReference type="PANTHER" id="PTHR48229">
    <property type="entry name" value="CAIB/BAIF FAMILY ENZYME (AFU_ORTHOLOGUE AFUA_1G05360)-RELATED"/>
    <property type="match status" value="1"/>
</dbReference>
<comment type="caution">
    <text evidence="1">The sequence shown here is derived from an EMBL/GenBank/DDBJ whole genome shotgun (WGS) entry which is preliminary data.</text>
</comment>
<organism evidence="1 2">
    <name type="scientific">Mycobacterium simiae</name>
    <name type="common">Mycobacterium habana</name>
    <dbReference type="NCBI Taxonomy" id="1784"/>
    <lineage>
        <taxon>Bacteria</taxon>
        <taxon>Bacillati</taxon>
        <taxon>Actinomycetota</taxon>
        <taxon>Actinomycetes</taxon>
        <taxon>Mycobacteriales</taxon>
        <taxon>Mycobacteriaceae</taxon>
        <taxon>Mycobacterium</taxon>
        <taxon>Mycobacterium simiae complex</taxon>
    </lineage>
</organism>
<dbReference type="AlphaFoldDB" id="A0A5B1BVB2"/>
<dbReference type="GO" id="GO:0016740">
    <property type="term" value="F:transferase activity"/>
    <property type="evidence" value="ECO:0007669"/>
    <property type="project" value="UniProtKB-KW"/>
</dbReference>
<evidence type="ECO:0000313" key="1">
    <source>
        <dbReference type="EMBL" id="KAA1251273.1"/>
    </source>
</evidence>
<dbReference type="InterPro" id="IPR003673">
    <property type="entry name" value="CoA-Trfase_fam_III"/>
</dbReference>
<dbReference type="Pfam" id="PF02515">
    <property type="entry name" value="CoA_transf_3"/>
    <property type="match status" value="1"/>
</dbReference>
<dbReference type="InterPro" id="IPR023606">
    <property type="entry name" value="CoA-Trfase_III_dom_1_sf"/>
</dbReference>
<dbReference type="RefSeq" id="WP_149652900.1">
    <property type="nucleotide sequence ID" value="NZ_VTZN01000018.1"/>
</dbReference>
<dbReference type="EMBL" id="VTZN01000018">
    <property type="protein sequence ID" value="KAA1251273.1"/>
    <property type="molecule type" value="Genomic_DNA"/>
</dbReference>
<dbReference type="PANTHER" id="PTHR48229:SF1">
    <property type="entry name" value="ALPHA METHYLACYL-COA RACEMASE-RELATED"/>
    <property type="match status" value="1"/>
</dbReference>
<name>A0A5B1BVB2_MYCSI</name>
<dbReference type="Gene3D" id="3.40.50.10540">
    <property type="entry name" value="Crotonobetainyl-coa:carnitine coa-transferase, domain 1"/>
    <property type="match status" value="1"/>
</dbReference>
<gene>
    <name evidence="1" type="ORF">F0Q45_05085</name>
</gene>
<keyword evidence="2" id="KW-1185">Reference proteome</keyword>
<keyword evidence="1" id="KW-0808">Transferase</keyword>
<accession>A0A5B1BVB2</accession>
<dbReference type="Proteomes" id="UP000324701">
    <property type="component" value="Unassembled WGS sequence"/>
</dbReference>
<dbReference type="OrthoDB" id="4909260at2"/>
<dbReference type="InterPro" id="IPR052985">
    <property type="entry name" value="CoA-trans_III_biosynth/detox"/>
</dbReference>
<reference evidence="1 2" key="1">
    <citation type="submission" date="2019-09" db="EMBL/GenBank/DDBJ databases">
        <title>Report of infection by Mycobacterium simiae a patient suffering from pulmonary tuberculosis.</title>
        <authorList>
            <person name="Mohanty P.S."/>
            <person name="Bansal A.K."/>
            <person name="Singh H."/>
            <person name="Sharma S."/>
            <person name="Patil S.A."/>
            <person name="Upadhaya P."/>
            <person name="Singh P.K."/>
            <person name="Kumar D."/>
            <person name="Kumar S."/>
            <person name="Singh R.K."/>
            <person name="Chaudhary B."/>
        </authorList>
    </citation>
    <scope>NUCLEOTIDE SEQUENCE [LARGE SCALE GENOMIC DNA]</scope>
    <source>
        <strain evidence="1 2">JAL-560-SIM</strain>
    </source>
</reference>
<evidence type="ECO:0000313" key="2">
    <source>
        <dbReference type="Proteomes" id="UP000324701"/>
    </source>
</evidence>
<dbReference type="SUPFAM" id="SSF89796">
    <property type="entry name" value="CoA-transferase family III (CaiB/BaiF)"/>
    <property type="match status" value="1"/>
</dbReference>
<sequence length="397" mass="40671">MSCAHHGGVSSAPSSLATRWGSSGLAYLTGLPGGPPDFSRANILGRVETIAADAATLLTGRAGLLQLTRRGRVSAGGATQLLAAANGWLAITLSRADDVDAIPALVHADCVPEDPWPTLQRWAATCAVSTIVEQAQLLDIPAAALAEATATPPRVRRIAPPGSPRAAAGLLVADLSSMWAGPLCAQWLARAGAIVVKVESPRRPDGTRAGNRAFFDWINGGKLSYCLDFDQSAEQLRALLEVADVVIEGSRPAALARRRLGLDYLAPRRGRIWLRITGHGQASGRPAFGDDAAVAGGLVGSAADGPVFCGDAIADPLTGLEASLAVAESLSRGGGELIDVSLASVAATYAALPVTASASAQPAPPPAPPPPSRAAAELGADNAMVYRLVSERRCLSC</sequence>
<protein>
    <submittedName>
        <fullName evidence="1">CoA transferase</fullName>
    </submittedName>
</protein>
<proteinExistence type="predicted"/>